<proteinExistence type="predicted"/>
<dbReference type="HOGENOM" id="CLU_3372192_0_0_0"/>
<sequence length="34" mass="3704">MSNLYILNASPLICLGKAKLLEMISPLASAWMLP</sequence>
<evidence type="ECO:0000313" key="2">
    <source>
        <dbReference type="Proteomes" id="UP000030661"/>
    </source>
</evidence>
<name>A0A081C7A3_VECG1</name>
<gene>
    <name evidence="1" type="ORF">U27_00355</name>
</gene>
<accession>A0A081C7A3</accession>
<dbReference type="STRING" id="1499967.U27_00355"/>
<reference evidence="1" key="1">
    <citation type="journal article" date="2015" name="PeerJ">
        <title>First genomic representation of candidate bacterial phylum KSB3 points to enhanced environmental sensing as a trigger of wastewater bulking.</title>
        <authorList>
            <person name="Sekiguchi Y."/>
            <person name="Ohashi A."/>
            <person name="Parks D.H."/>
            <person name="Yamauchi T."/>
            <person name="Tyson G.W."/>
            <person name="Hugenholtz P."/>
        </authorList>
    </citation>
    <scope>NUCLEOTIDE SEQUENCE [LARGE SCALE GENOMIC DNA]</scope>
</reference>
<dbReference type="AlphaFoldDB" id="A0A081C7A3"/>
<protein>
    <submittedName>
        <fullName evidence="1">Uncharacterized protein</fullName>
    </submittedName>
</protein>
<keyword evidence="2" id="KW-1185">Reference proteome</keyword>
<dbReference type="EMBL" id="DF820473">
    <property type="protein sequence ID" value="GAK60458.1"/>
    <property type="molecule type" value="Genomic_DNA"/>
</dbReference>
<evidence type="ECO:0000313" key="1">
    <source>
        <dbReference type="EMBL" id="GAK60458.1"/>
    </source>
</evidence>
<organism evidence="1">
    <name type="scientific">Vecturithrix granuli</name>
    <dbReference type="NCBI Taxonomy" id="1499967"/>
    <lineage>
        <taxon>Bacteria</taxon>
        <taxon>Candidatus Moduliflexota</taxon>
        <taxon>Candidatus Vecturitrichia</taxon>
        <taxon>Candidatus Vecturitrichales</taxon>
        <taxon>Candidatus Vecturitrichaceae</taxon>
        <taxon>Candidatus Vecturithrix</taxon>
    </lineage>
</organism>
<dbReference type="Proteomes" id="UP000030661">
    <property type="component" value="Unassembled WGS sequence"/>
</dbReference>